<proteinExistence type="predicted"/>
<protein>
    <submittedName>
        <fullName evidence="1">5008_t:CDS:1</fullName>
    </submittedName>
</protein>
<organism evidence="1 2">
    <name type="scientific">Racocetra persica</name>
    <dbReference type="NCBI Taxonomy" id="160502"/>
    <lineage>
        <taxon>Eukaryota</taxon>
        <taxon>Fungi</taxon>
        <taxon>Fungi incertae sedis</taxon>
        <taxon>Mucoromycota</taxon>
        <taxon>Glomeromycotina</taxon>
        <taxon>Glomeromycetes</taxon>
        <taxon>Diversisporales</taxon>
        <taxon>Gigasporaceae</taxon>
        <taxon>Racocetra</taxon>
    </lineage>
</organism>
<name>A0ACA9PDE7_9GLOM</name>
<dbReference type="EMBL" id="CAJVQC010019910">
    <property type="protein sequence ID" value="CAG8704503.1"/>
    <property type="molecule type" value="Genomic_DNA"/>
</dbReference>
<evidence type="ECO:0000313" key="2">
    <source>
        <dbReference type="Proteomes" id="UP000789920"/>
    </source>
</evidence>
<sequence>MEETEGIEKYFAISPEGDFVIEFEVEEFKLQAYTIESDNDSRIKKKAIWSIYVSEKSTGSLEFGAVSDKSTSSSEFRLLVLPCIGHRNMVHYKDNSSTVDPEEIPKNGHTSLLIINNVNNNYLVSFIDGKELPIEYGGIVKLFSKKDHITNQKAEKDKKTI</sequence>
<reference evidence="1" key="1">
    <citation type="submission" date="2021-06" db="EMBL/GenBank/DDBJ databases">
        <authorList>
            <person name="Kallberg Y."/>
            <person name="Tangrot J."/>
            <person name="Rosling A."/>
        </authorList>
    </citation>
    <scope>NUCLEOTIDE SEQUENCE</scope>
    <source>
        <strain evidence="1">MA461A</strain>
    </source>
</reference>
<accession>A0ACA9PDE7</accession>
<comment type="caution">
    <text evidence="1">The sequence shown here is derived from an EMBL/GenBank/DDBJ whole genome shotgun (WGS) entry which is preliminary data.</text>
</comment>
<keyword evidence="2" id="KW-1185">Reference proteome</keyword>
<evidence type="ECO:0000313" key="1">
    <source>
        <dbReference type="EMBL" id="CAG8704503.1"/>
    </source>
</evidence>
<dbReference type="Proteomes" id="UP000789920">
    <property type="component" value="Unassembled WGS sequence"/>
</dbReference>
<gene>
    <name evidence="1" type="ORF">RPERSI_LOCUS10178</name>
</gene>